<dbReference type="EMBL" id="ML996575">
    <property type="protein sequence ID" value="KAF2756368.1"/>
    <property type="molecule type" value="Genomic_DNA"/>
</dbReference>
<feature type="compositionally biased region" description="Polar residues" evidence="1">
    <location>
        <begin position="524"/>
        <end position="534"/>
    </location>
</feature>
<reference evidence="3" key="1">
    <citation type="journal article" date="2020" name="Stud. Mycol.">
        <title>101 Dothideomycetes genomes: a test case for predicting lifestyles and emergence of pathogens.</title>
        <authorList>
            <person name="Haridas S."/>
            <person name="Albert R."/>
            <person name="Binder M."/>
            <person name="Bloem J."/>
            <person name="Labutti K."/>
            <person name="Salamov A."/>
            <person name="Andreopoulos B."/>
            <person name="Baker S."/>
            <person name="Barry K."/>
            <person name="Bills G."/>
            <person name="Bluhm B."/>
            <person name="Cannon C."/>
            <person name="Castanera R."/>
            <person name="Culley D."/>
            <person name="Daum C."/>
            <person name="Ezra D."/>
            <person name="Gonzalez J."/>
            <person name="Henrissat B."/>
            <person name="Kuo A."/>
            <person name="Liang C."/>
            <person name="Lipzen A."/>
            <person name="Lutzoni F."/>
            <person name="Magnuson J."/>
            <person name="Mondo S."/>
            <person name="Nolan M."/>
            <person name="Ohm R."/>
            <person name="Pangilinan J."/>
            <person name="Park H.-J."/>
            <person name="Ramirez L."/>
            <person name="Alfaro M."/>
            <person name="Sun H."/>
            <person name="Tritt A."/>
            <person name="Yoshinaga Y."/>
            <person name="Zwiers L.-H."/>
            <person name="Turgeon B."/>
            <person name="Goodwin S."/>
            <person name="Spatafora J."/>
            <person name="Crous P."/>
            <person name="Grigoriev I."/>
        </authorList>
    </citation>
    <scope>NUCLEOTIDE SEQUENCE</scope>
    <source>
        <strain evidence="3">CBS 121739</strain>
    </source>
</reference>
<feature type="region of interest" description="Disordered" evidence="1">
    <location>
        <begin position="668"/>
        <end position="714"/>
    </location>
</feature>
<dbReference type="PANTHER" id="PTHR39601:SF1">
    <property type="entry name" value="CHORIOGENIN HMINOR"/>
    <property type="match status" value="1"/>
</dbReference>
<feature type="compositionally biased region" description="Polar residues" evidence="1">
    <location>
        <begin position="697"/>
        <end position="713"/>
    </location>
</feature>
<protein>
    <recommendedName>
        <fullName evidence="2">DUF8004 domain-containing protein</fullName>
    </recommendedName>
</protein>
<feature type="domain" description="DUF8004" evidence="2">
    <location>
        <begin position="145"/>
        <end position="233"/>
    </location>
</feature>
<evidence type="ECO:0000313" key="4">
    <source>
        <dbReference type="Proteomes" id="UP000799437"/>
    </source>
</evidence>
<feature type="compositionally biased region" description="Polar residues" evidence="1">
    <location>
        <begin position="799"/>
        <end position="821"/>
    </location>
</feature>
<dbReference type="Proteomes" id="UP000799437">
    <property type="component" value="Unassembled WGS sequence"/>
</dbReference>
<name>A0A6A6W0C0_9PEZI</name>
<evidence type="ECO:0000256" key="1">
    <source>
        <dbReference type="SAM" id="MobiDB-lite"/>
    </source>
</evidence>
<dbReference type="OrthoDB" id="4114825at2759"/>
<keyword evidence="4" id="KW-1185">Reference proteome</keyword>
<gene>
    <name evidence="3" type="ORF">EJ05DRAFT_512042</name>
</gene>
<feature type="region of interest" description="Disordered" evidence="1">
    <location>
        <begin position="578"/>
        <end position="616"/>
    </location>
</feature>
<organism evidence="3 4">
    <name type="scientific">Pseudovirgaria hyperparasitica</name>
    <dbReference type="NCBI Taxonomy" id="470096"/>
    <lineage>
        <taxon>Eukaryota</taxon>
        <taxon>Fungi</taxon>
        <taxon>Dikarya</taxon>
        <taxon>Ascomycota</taxon>
        <taxon>Pezizomycotina</taxon>
        <taxon>Dothideomycetes</taxon>
        <taxon>Dothideomycetes incertae sedis</taxon>
        <taxon>Acrospermales</taxon>
        <taxon>Acrospermaceae</taxon>
        <taxon>Pseudovirgaria</taxon>
    </lineage>
</organism>
<dbReference type="AlphaFoldDB" id="A0A6A6W0C0"/>
<feature type="compositionally biased region" description="Polar residues" evidence="1">
    <location>
        <begin position="900"/>
        <end position="914"/>
    </location>
</feature>
<feature type="compositionally biased region" description="Polar residues" evidence="1">
    <location>
        <begin position="480"/>
        <end position="499"/>
    </location>
</feature>
<dbReference type="GeneID" id="54489354"/>
<feature type="compositionally biased region" description="Acidic residues" evidence="1">
    <location>
        <begin position="758"/>
        <end position="772"/>
    </location>
</feature>
<dbReference type="InterPro" id="IPR058317">
    <property type="entry name" value="DUF8004"/>
</dbReference>
<feature type="compositionally biased region" description="Polar residues" evidence="1">
    <location>
        <begin position="606"/>
        <end position="616"/>
    </location>
</feature>
<proteinExistence type="predicted"/>
<dbReference type="RefSeq" id="XP_033598819.1">
    <property type="nucleotide sequence ID" value="XM_033748300.1"/>
</dbReference>
<dbReference type="Pfam" id="PF26013">
    <property type="entry name" value="DUF8004"/>
    <property type="match status" value="1"/>
</dbReference>
<evidence type="ECO:0000259" key="2">
    <source>
        <dbReference type="Pfam" id="PF26013"/>
    </source>
</evidence>
<accession>A0A6A6W0C0</accession>
<feature type="region of interest" description="Disordered" evidence="1">
    <location>
        <begin position="900"/>
        <end position="951"/>
    </location>
</feature>
<dbReference type="PANTHER" id="PTHR39601">
    <property type="entry name" value="CHORIOGENIN HMINOR"/>
    <property type="match status" value="1"/>
</dbReference>
<feature type="region of interest" description="Disordered" evidence="1">
    <location>
        <begin position="797"/>
        <end position="854"/>
    </location>
</feature>
<feature type="region of interest" description="Disordered" evidence="1">
    <location>
        <begin position="480"/>
        <end position="534"/>
    </location>
</feature>
<feature type="compositionally biased region" description="Low complexity" evidence="1">
    <location>
        <begin position="823"/>
        <end position="844"/>
    </location>
</feature>
<sequence>MPTVKRYDGRSRSTVTWDGLRKDKELWHSQGNCFVHLYAQGQSKRGPAIRIPRAALDLARCTPLNEQVVAEPSEDGTIQQWSLYLPAPSHYSRKSAFQYHITTRNFFAFLFGRPLVGTNLGKSLADLQARLALYRDADVDIFDELRGYARTMGYMSFAHCPDHALAILYYSEEFQIQDMWIDAFAHCVGMNEELDLSEEFALVSQATKSQIMKTSLEVKVHLERVEEAMGSFLEEDISPYNLGLSTAARDHLDRFRSFLHAYYVRRYGYWPPVSLQAFNKELYTSMYFDFRNLYDYLVDTESTESQALLHPSNGGVCVLENVQAFNSRNRYEPLPHPLPLLPEIPRESSLGGRRNLIGLGSRKNKAEERAAQLRALIAATNSINREATSNAFVREYMYFEKECCERSEERISSADARKVRWLLTYGILQMLIHAIRAPPEVRNTKGVGYSLCCLVCPTPSWQLGSRQSLPSSPLSPLSIMENNWNSKSSSKGTMNTPSSDDVLPPIRSNAGMSDSDSGEGSRPGMSTSNTTLTPTVSDELLAKATPADRSQNNPAILERRRLLSISLRDDITAQSILPPLDESTPRASAKISDEVASSAVRLDPSGSKQQDSTVYTPTFDTLGSLEEHDIVDIRSSASNSSCKSSYASSPTFSDEFVAASPASSLVSIRCHSTSSPDDRRIRSQETSPQEATPKALLSSSSSNHTCDYSSLQTSEEKEVVISTPSILRGSAKIQAALSRMKKLDLSSPIHKPQPIPTDEPDEFDDLDNDDDATPPAVPLRRNDRRAAQLAAYQAFASQTGPLPSPQLSNYSSYSVQSTRHPLSSDVSDSRPSSQNSLPSSQHSRTASKPALDTAAVVRKPAYEVRAGPCAPSLPSQMDLGSGIFVQTTISTVTTTIPLLSGSSENELTPRNDQMTVPPLPRASESSEDSRREALPFEFENGPPSPDMKKGMFSVFGAGKGIRGLRRQGTIEGLRSMVGV</sequence>
<feature type="region of interest" description="Disordered" evidence="1">
    <location>
        <begin position="743"/>
        <end position="781"/>
    </location>
</feature>
<evidence type="ECO:0000313" key="3">
    <source>
        <dbReference type="EMBL" id="KAF2756368.1"/>
    </source>
</evidence>